<dbReference type="RefSeq" id="XP_033686253.1">
    <property type="nucleotide sequence ID" value="XM_033824862.1"/>
</dbReference>
<sequence>MRTKTIVPYNALPQRCVLPRVLCPSLVSYFLPIQQTRHFCKTSATQRFISIYPCLTLVESFSRFFLDINLRFRSVLQPENTRIMPLMTSSPWASLLAGTAIFIALAAVVRSNTQEPGPNPQEYEWQPPPLAQQENDDPLIDALRKKASGVYTSLPLKFISVATKRVRSGSRRSADDPWTAAVFHTGWEARKMLESPLYETREQALRALSSMLANTKLGEYEWTECPAIGISSESSEAALVQEIKRLACIVHRHHTPSHFSVALKRLQHGRRKDASDSWAAGLWAGRHEGFVEEFMLAGQLGQFNGQTRVEALTRLKGKLEGQRC</sequence>
<proteinExistence type="predicted"/>
<evidence type="ECO:0000256" key="1">
    <source>
        <dbReference type="SAM" id="Phobius"/>
    </source>
</evidence>
<dbReference type="Proteomes" id="UP000800094">
    <property type="component" value="Unassembled WGS sequence"/>
</dbReference>
<gene>
    <name evidence="2" type="ORF">BU26DRAFT_454471</name>
</gene>
<name>A0A6A6ILZ5_9PLEO</name>
<dbReference type="EMBL" id="ML987193">
    <property type="protein sequence ID" value="KAF2251249.1"/>
    <property type="molecule type" value="Genomic_DNA"/>
</dbReference>
<dbReference type="AlphaFoldDB" id="A0A6A6ILZ5"/>
<accession>A0A6A6ILZ5</accession>
<protein>
    <submittedName>
        <fullName evidence="2">Uncharacterized protein</fullName>
    </submittedName>
</protein>
<dbReference type="OrthoDB" id="10578783at2759"/>
<keyword evidence="3" id="KW-1185">Reference proteome</keyword>
<keyword evidence="1" id="KW-0812">Transmembrane</keyword>
<dbReference type="GeneID" id="54578192"/>
<reference evidence="2" key="1">
    <citation type="journal article" date="2020" name="Stud. Mycol.">
        <title>101 Dothideomycetes genomes: a test case for predicting lifestyles and emergence of pathogens.</title>
        <authorList>
            <person name="Haridas S."/>
            <person name="Albert R."/>
            <person name="Binder M."/>
            <person name="Bloem J."/>
            <person name="Labutti K."/>
            <person name="Salamov A."/>
            <person name="Andreopoulos B."/>
            <person name="Baker S."/>
            <person name="Barry K."/>
            <person name="Bills G."/>
            <person name="Bluhm B."/>
            <person name="Cannon C."/>
            <person name="Castanera R."/>
            <person name="Culley D."/>
            <person name="Daum C."/>
            <person name="Ezra D."/>
            <person name="Gonzalez J."/>
            <person name="Henrissat B."/>
            <person name="Kuo A."/>
            <person name="Liang C."/>
            <person name="Lipzen A."/>
            <person name="Lutzoni F."/>
            <person name="Magnuson J."/>
            <person name="Mondo S."/>
            <person name="Nolan M."/>
            <person name="Ohm R."/>
            <person name="Pangilinan J."/>
            <person name="Park H.-J."/>
            <person name="Ramirez L."/>
            <person name="Alfaro M."/>
            <person name="Sun H."/>
            <person name="Tritt A."/>
            <person name="Yoshinaga Y."/>
            <person name="Zwiers L.-H."/>
            <person name="Turgeon B."/>
            <person name="Goodwin S."/>
            <person name="Spatafora J."/>
            <person name="Crous P."/>
            <person name="Grigoriev I."/>
        </authorList>
    </citation>
    <scope>NUCLEOTIDE SEQUENCE</scope>
    <source>
        <strain evidence="2">CBS 122368</strain>
    </source>
</reference>
<keyword evidence="1" id="KW-1133">Transmembrane helix</keyword>
<organism evidence="2 3">
    <name type="scientific">Trematosphaeria pertusa</name>
    <dbReference type="NCBI Taxonomy" id="390896"/>
    <lineage>
        <taxon>Eukaryota</taxon>
        <taxon>Fungi</taxon>
        <taxon>Dikarya</taxon>
        <taxon>Ascomycota</taxon>
        <taxon>Pezizomycotina</taxon>
        <taxon>Dothideomycetes</taxon>
        <taxon>Pleosporomycetidae</taxon>
        <taxon>Pleosporales</taxon>
        <taxon>Massarineae</taxon>
        <taxon>Trematosphaeriaceae</taxon>
        <taxon>Trematosphaeria</taxon>
    </lineage>
</organism>
<evidence type="ECO:0000313" key="2">
    <source>
        <dbReference type="EMBL" id="KAF2251249.1"/>
    </source>
</evidence>
<evidence type="ECO:0000313" key="3">
    <source>
        <dbReference type="Proteomes" id="UP000800094"/>
    </source>
</evidence>
<feature type="transmembrane region" description="Helical" evidence="1">
    <location>
        <begin position="92"/>
        <end position="109"/>
    </location>
</feature>
<keyword evidence="1" id="KW-0472">Membrane</keyword>